<sequence>MKYKLTHQTKYKYFEPVNSYHSLVCLKPQTLTNQTCHEFSLKISPKPSEIVERKDFFGNTVHYFSIQSAHQELIVQAESIVETFSKNIRADYSLSCRQAKEKIKRTHLLKVELLQYLLPSPFINWDAEIEDFAKDCFPENQSLYECVKALCHKIFTEFNFVSNFTSINTPIKTVLKERKGVCQDFSHLAIACLRSLGFPARYVSGYLETLPPPGKKKLQGSDASHAWISVFIPDIGWCEFDPTNDLVPQERHIITAYGRDYSDVPPLKGIIFSSGRHTLSVSVDVIPLL</sequence>
<dbReference type="PANTHER" id="PTHR33490">
    <property type="entry name" value="BLR5614 PROTEIN-RELATED"/>
    <property type="match status" value="1"/>
</dbReference>
<reference evidence="2 3" key="1">
    <citation type="submission" date="2023-12" db="EMBL/GenBank/DDBJ databases">
        <title>Novel species of the genus Arcicella isolated from rivers.</title>
        <authorList>
            <person name="Lu H."/>
        </authorList>
    </citation>
    <scope>NUCLEOTIDE SEQUENCE [LARGE SCALE GENOMIC DNA]</scope>
    <source>
        <strain evidence="2 3">KCTC 23307</strain>
    </source>
</reference>
<protein>
    <submittedName>
        <fullName evidence="2">Transglutaminase family protein</fullName>
    </submittedName>
</protein>
<comment type="caution">
    <text evidence="2">The sequence shown here is derived from an EMBL/GenBank/DDBJ whole genome shotgun (WGS) entry which is preliminary data.</text>
</comment>
<name>A0ABU5QBW6_9BACT</name>
<dbReference type="Pfam" id="PF01841">
    <property type="entry name" value="Transglut_core"/>
    <property type="match status" value="1"/>
</dbReference>
<evidence type="ECO:0000313" key="2">
    <source>
        <dbReference type="EMBL" id="MEA5140344.1"/>
    </source>
</evidence>
<dbReference type="RefSeq" id="WP_323297499.1">
    <property type="nucleotide sequence ID" value="NZ_JAYFUM010000017.1"/>
</dbReference>
<dbReference type="Proteomes" id="UP001302949">
    <property type="component" value="Unassembled WGS sequence"/>
</dbReference>
<proteinExistence type="predicted"/>
<evidence type="ECO:0000259" key="1">
    <source>
        <dbReference type="SMART" id="SM00460"/>
    </source>
</evidence>
<dbReference type="PANTHER" id="PTHR33490:SF7">
    <property type="entry name" value="BLR2979 PROTEIN"/>
    <property type="match status" value="1"/>
</dbReference>
<dbReference type="SUPFAM" id="SSF54001">
    <property type="entry name" value="Cysteine proteinases"/>
    <property type="match status" value="1"/>
</dbReference>
<feature type="domain" description="Transglutaminase-like" evidence="1">
    <location>
        <begin position="174"/>
        <end position="244"/>
    </location>
</feature>
<dbReference type="Pfam" id="PF08379">
    <property type="entry name" value="Bact_transglu_N"/>
    <property type="match status" value="1"/>
</dbReference>
<organism evidence="2 3">
    <name type="scientific">Arcicella rigui</name>
    <dbReference type="NCBI Taxonomy" id="797020"/>
    <lineage>
        <taxon>Bacteria</taxon>
        <taxon>Pseudomonadati</taxon>
        <taxon>Bacteroidota</taxon>
        <taxon>Cytophagia</taxon>
        <taxon>Cytophagales</taxon>
        <taxon>Flectobacillaceae</taxon>
        <taxon>Arcicella</taxon>
    </lineage>
</organism>
<dbReference type="InterPro" id="IPR038765">
    <property type="entry name" value="Papain-like_cys_pep_sf"/>
</dbReference>
<gene>
    <name evidence="2" type="ORF">VB248_14425</name>
</gene>
<dbReference type="SMART" id="SM00460">
    <property type="entry name" value="TGc"/>
    <property type="match status" value="1"/>
</dbReference>
<dbReference type="EMBL" id="JAYFUM010000017">
    <property type="protein sequence ID" value="MEA5140344.1"/>
    <property type="molecule type" value="Genomic_DNA"/>
</dbReference>
<keyword evidence="3" id="KW-1185">Reference proteome</keyword>
<evidence type="ECO:0000313" key="3">
    <source>
        <dbReference type="Proteomes" id="UP001302949"/>
    </source>
</evidence>
<accession>A0ABU5QBW6</accession>
<dbReference type="Gene3D" id="3.10.620.30">
    <property type="match status" value="1"/>
</dbReference>
<dbReference type="InterPro" id="IPR002931">
    <property type="entry name" value="Transglutaminase-like"/>
</dbReference>
<dbReference type="InterPro" id="IPR013589">
    <property type="entry name" value="Bac_transglu_N"/>
</dbReference>